<evidence type="ECO:0000256" key="8">
    <source>
        <dbReference type="SAM" id="MobiDB-lite"/>
    </source>
</evidence>
<comment type="subcellular location">
    <subcellularLocation>
        <location evidence="1">Endomembrane system</location>
        <topology evidence="1">Multi-pass membrane protein</topology>
    </subcellularLocation>
</comment>
<dbReference type="InterPro" id="IPR004713">
    <property type="entry name" value="CaH_exchang"/>
</dbReference>
<evidence type="ECO:0000256" key="3">
    <source>
        <dbReference type="ARBA" id="ARBA00022448"/>
    </source>
</evidence>
<evidence type="ECO:0000256" key="6">
    <source>
        <dbReference type="ARBA" id="ARBA00023065"/>
    </source>
</evidence>
<proteinExistence type="inferred from homology"/>
<name>A0A8H4CQI8_COLGL</name>
<protein>
    <submittedName>
        <fullName evidence="11">Vacuolar calcium ion transporter</fullName>
    </submittedName>
</protein>
<dbReference type="RefSeq" id="XP_045267382.1">
    <property type="nucleotide sequence ID" value="XM_045406836.1"/>
</dbReference>
<keyword evidence="3" id="KW-0813">Transport</keyword>
<evidence type="ECO:0000313" key="11">
    <source>
        <dbReference type="EMBL" id="KAF3808223.1"/>
    </source>
</evidence>
<keyword evidence="6" id="KW-0406">Ion transport</keyword>
<dbReference type="PANTHER" id="PTHR31503:SF18">
    <property type="entry name" value="CA(2+)_H(+) EXCHANGER, PUTATIVE (EUROFUNG)-RELATED"/>
    <property type="match status" value="1"/>
</dbReference>
<evidence type="ECO:0000256" key="5">
    <source>
        <dbReference type="ARBA" id="ARBA00022989"/>
    </source>
</evidence>
<feature type="region of interest" description="Disordered" evidence="8">
    <location>
        <begin position="310"/>
        <end position="418"/>
    </location>
</feature>
<feature type="transmembrane region" description="Helical" evidence="9">
    <location>
        <begin position="565"/>
        <end position="587"/>
    </location>
</feature>
<feature type="transmembrane region" description="Helical" evidence="9">
    <location>
        <begin position="165"/>
        <end position="185"/>
    </location>
</feature>
<dbReference type="AlphaFoldDB" id="A0A8H4CQI8"/>
<keyword evidence="4 9" id="KW-0812">Transmembrane</keyword>
<feature type="non-terminal residue" evidence="11">
    <location>
        <position position="623"/>
    </location>
</feature>
<feature type="compositionally biased region" description="Basic and acidic residues" evidence="8">
    <location>
        <begin position="335"/>
        <end position="347"/>
    </location>
</feature>
<accession>A0A8H4CQI8</accession>
<feature type="transmembrane region" description="Helical" evidence="9">
    <location>
        <begin position="466"/>
        <end position="490"/>
    </location>
</feature>
<evidence type="ECO:0000256" key="4">
    <source>
        <dbReference type="ARBA" id="ARBA00022692"/>
    </source>
</evidence>
<organism evidence="11 12">
    <name type="scientific">Colletotrichum gloeosporioides</name>
    <name type="common">Anthracnose fungus</name>
    <name type="synonym">Glomerella cingulata</name>
    <dbReference type="NCBI Taxonomy" id="474922"/>
    <lineage>
        <taxon>Eukaryota</taxon>
        <taxon>Fungi</taxon>
        <taxon>Dikarya</taxon>
        <taxon>Ascomycota</taxon>
        <taxon>Pezizomycotina</taxon>
        <taxon>Sordariomycetes</taxon>
        <taxon>Hypocreomycetidae</taxon>
        <taxon>Glomerellales</taxon>
        <taxon>Glomerellaceae</taxon>
        <taxon>Colletotrichum</taxon>
        <taxon>Colletotrichum gloeosporioides species complex</taxon>
    </lineage>
</organism>
<feature type="transmembrane region" description="Helical" evidence="9">
    <location>
        <begin position="231"/>
        <end position="251"/>
    </location>
</feature>
<feature type="domain" description="Sodium/calcium exchanger membrane region" evidence="10">
    <location>
        <begin position="469"/>
        <end position="611"/>
    </location>
</feature>
<evidence type="ECO:0000256" key="1">
    <source>
        <dbReference type="ARBA" id="ARBA00004127"/>
    </source>
</evidence>
<feature type="domain" description="Sodium/calcium exchanger membrane region" evidence="10">
    <location>
        <begin position="133"/>
        <end position="284"/>
    </location>
</feature>
<evidence type="ECO:0000259" key="10">
    <source>
        <dbReference type="Pfam" id="PF01699"/>
    </source>
</evidence>
<dbReference type="Pfam" id="PF01699">
    <property type="entry name" value="Na_Ca_ex"/>
    <property type="match status" value="2"/>
</dbReference>
<comment type="caution">
    <text evidence="11">The sequence shown here is derived from an EMBL/GenBank/DDBJ whole genome shotgun (WGS) entry which is preliminary data.</text>
</comment>
<dbReference type="Proteomes" id="UP000613401">
    <property type="component" value="Unassembled WGS sequence"/>
</dbReference>
<comment type="similarity">
    <text evidence="2">Belongs to the Ca(2+):cation antiporter (CaCA) (TC 2.A.19) family.</text>
</comment>
<evidence type="ECO:0000313" key="12">
    <source>
        <dbReference type="Proteomes" id="UP000613401"/>
    </source>
</evidence>
<dbReference type="Gene3D" id="1.20.1420.30">
    <property type="entry name" value="NCX, central ion-binding region"/>
    <property type="match status" value="2"/>
</dbReference>
<feature type="compositionally biased region" description="Polar residues" evidence="8">
    <location>
        <begin position="57"/>
        <end position="76"/>
    </location>
</feature>
<dbReference type="GO" id="GO:0000329">
    <property type="term" value="C:fungal-type vacuole membrane"/>
    <property type="evidence" value="ECO:0007669"/>
    <property type="project" value="TreeGrafter"/>
</dbReference>
<dbReference type="GO" id="GO:0012505">
    <property type="term" value="C:endomembrane system"/>
    <property type="evidence" value="ECO:0007669"/>
    <property type="project" value="UniProtKB-SubCell"/>
</dbReference>
<evidence type="ECO:0000256" key="9">
    <source>
        <dbReference type="SAM" id="Phobius"/>
    </source>
</evidence>
<keyword evidence="12" id="KW-1185">Reference proteome</keyword>
<reference evidence="11" key="1">
    <citation type="journal article" date="2020" name="Phytopathology">
        <title>Genome sequence and comparative analysis of Colletotrichum gloeosporioides isolated from Liriodendron leaves.</title>
        <authorList>
            <person name="Fu F.F."/>
            <person name="Hao Z."/>
            <person name="Wang P."/>
            <person name="Lu Y."/>
            <person name="Xue L.J."/>
            <person name="Wei G."/>
            <person name="Tian Y."/>
            <person name="Baishi H."/>
            <person name="Xu H."/>
            <person name="Shi J."/>
            <person name="Cheng T."/>
            <person name="Wang G."/>
            <person name="Yi Y."/>
            <person name="Chen J."/>
        </authorList>
    </citation>
    <scope>NUCLEOTIDE SEQUENCE</scope>
    <source>
        <strain evidence="11">Lc1</strain>
    </source>
</reference>
<dbReference type="InterPro" id="IPR004837">
    <property type="entry name" value="NaCa_Exmemb"/>
</dbReference>
<gene>
    <name evidence="11" type="ORF">GCG54_00006841</name>
</gene>
<dbReference type="GO" id="GO:0006874">
    <property type="term" value="P:intracellular calcium ion homeostasis"/>
    <property type="evidence" value="ECO:0007669"/>
    <property type="project" value="TreeGrafter"/>
</dbReference>
<feature type="compositionally biased region" description="Polar residues" evidence="8">
    <location>
        <begin position="310"/>
        <end position="325"/>
    </location>
</feature>
<feature type="transmembrane region" description="Helical" evidence="9">
    <location>
        <begin position="532"/>
        <end position="559"/>
    </location>
</feature>
<evidence type="ECO:0000256" key="7">
    <source>
        <dbReference type="ARBA" id="ARBA00023136"/>
    </source>
</evidence>
<dbReference type="PANTHER" id="PTHR31503">
    <property type="entry name" value="VACUOLAR CALCIUM ION TRANSPORTER"/>
    <property type="match status" value="1"/>
</dbReference>
<feature type="transmembrane region" description="Helical" evidence="9">
    <location>
        <begin position="599"/>
        <end position="617"/>
    </location>
</feature>
<feature type="compositionally biased region" description="Basic and acidic residues" evidence="8">
    <location>
        <begin position="373"/>
        <end position="388"/>
    </location>
</feature>
<dbReference type="InterPro" id="IPR044880">
    <property type="entry name" value="NCX_ion-bd_dom_sf"/>
</dbReference>
<dbReference type="EMBL" id="WVTB01000022">
    <property type="protein sequence ID" value="KAF3808223.1"/>
    <property type="molecule type" value="Genomic_DNA"/>
</dbReference>
<feature type="transmembrane region" description="Helical" evidence="9">
    <location>
        <begin position="102"/>
        <end position="127"/>
    </location>
</feature>
<feature type="transmembrane region" description="Helical" evidence="9">
    <location>
        <begin position="197"/>
        <end position="219"/>
    </location>
</feature>
<dbReference type="GO" id="GO:0015369">
    <property type="term" value="F:calcium:proton antiporter activity"/>
    <property type="evidence" value="ECO:0007669"/>
    <property type="project" value="TreeGrafter"/>
</dbReference>
<reference evidence="11" key="2">
    <citation type="submission" date="2020-03" db="EMBL/GenBank/DDBJ databases">
        <authorList>
            <person name="Fu F.-F."/>
            <person name="Chen J."/>
        </authorList>
    </citation>
    <scope>NUCLEOTIDE SEQUENCE</scope>
    <source>
        <strain evidence="11">Lc1</strain>
    </source>
</reference>
<dbReference type="GeneID" id="69013988"/>
<keyword evidence="7 9" id="KW-0472">Membrane</keyword>
<keyword evidence="5 9" id="KW-1133">Transmembrane helix</keyword>
<feature type="transmembrane region" description="Helical" evidence="9">
    <location>
        <begin position="133"/>
        <end position="153"/>
    </location>
</feature>
<feature type="region of interest" description="Disordered" evidence="8">
    <location>
        <begin position="57"/>
        <end position="91"/>
    </location>
</feature>
<evidence type="ECO:0000256" key="2">
    <source>
        <dbReference type="ARBA" id="ARBA00008170"/>
    </source>
</evidence>
<feature type="transmembrane region" description="Helical" evidence="9">
    <location>
        <begin position="263"/>
        <end position="284"/>
    </location>
</feature>
<feature type="transmembrane region" description="Helical" evidence="9">
    <location>
        <begin position="502"/>
        <end position="525"/>
    </location>
</feature>
<feature type="compositionally biased region" description="Low complexity" evidence="8">
    <location>
        <begin position="403"/>
        <end position="418"/>
    </location>
</feature>
<sequence length="623" mass="67513">RTILNPGYLKSRPCGSFLDIISKVTFAPASLPSTTDHLVLKRADGLHRIQSLCFPASPSSSIDTQSSVSRAPQSDSESTEDGLPTDEKQRPIRSRARGTLGLLRHTMLSSWLNVLLVFVPVGLGLFLSNASPILVFVFNGIAIIPLSALLTGATEKIASDAGDTIGAFLNISLGNLVELILFVALKHNQIHVVQASILGSMLVNLLPILGTALCVNGLWHDDPVLNTTETQLLSCLLFVSVFVFLIPTAFYHTFNEAEDATGAILKMSRASALMVLLIYILYFIHEFRTHSANRSYHAAPIHSFDLESLPTSPTIPAQQTRQQVQEAVPPNRTIRFADEGTTKKCQDALDTEVYSSQLDRNEASESESDDDKPEERRGRETWKPRNAFDRPSSQHSLARTHSRSLSLSGSSRWTSFSRDTSSVGIEHRRLVRSGLANLQALRSSRASLDTTRGDQVQPSKSIIERLIPVMILIISSGLMSMCAEFLVSTIDEVTHQGHLSESVIGLIILPIVGNVAEYVTVVTVASREKLDLAIAVAVGSSIQIALCVAPLTVIAGWILSRDLSLSFTLFEVAALMGTALLVNLLILSDGNSVLRTSGLKGGLMCACYVIIGFGAYLSPELDG</sequence>